<comment type="similarity">
    <text evidence="1">Belongs to the protease inhibitor I39 (alpha-2-macroglobulin) family. Bacterial alpha-2-macroglobulin subfamily.</text>
</comment>
<dbReference type="InterPro" id="IPR041462">
    <property type="entry name" value="Bact_A2M_MG6"/>
</dbReference>
<evidence type="ECO:0000259" key="3">
    <source>
        <dbReference type="SMART" id="SM01359"/>
    </source>
</evidence>
<dbReference type="InterPro" id="IPR011625">
    <property type="entry name" value="A2M_N_BRD"/>
</dbReference>
<keyword evidence="2" id="KW-0732">Signal</keyword>
<feature type="domain" description="Alpha-2-macroglobulin bait region" evidence="3">
    <location>
        <begin position="966"/>
        <end position="1104"/>
    </location>
</feature>
<dbReference type="Gene3D" id="2.60.40.1930">
    <property type="match status" value="1"/>
</dbReference>
<dbReference type="Pfam" id="PF00207">
    <property type="entry name" value="A2M"/>
    <property type="match status" value="1"/>
</dbReference>
<dbReference type="InterPro" id="IPR041246">
    <property type="entry name" value="Bact_MG10"/>
</dbReference>
<keyword evidence="6" id="KW-1185">Reference proteome</keyword>
<protein>
    <submittedName>
        <fullName evidence="5">Alpha-2-macroglobulin</fullName>
    </submittedName>
</protein>
<dbReference type="InterPro" id="IPR001599">
    <property type="entry name" value="Macroglobln_a2"/>
</dbReference>
<dbReference type="STRING" id="1379870.SD10_28390"/>
<organism evidence="5 6">
    <name type="scientific">Spirosoma radiotolerans</name>
    <dbReference type="NCBI Taxonomy" id="1379870"/>
    <lineage>
        <taxon>Bacteria</taxon>
        <taxon>Pseudomonadati</taxon>
        <taxon>Bacteroidota</taxon>
        <taxon>Cytophagia</taxon>
        <taxon>Cytophagales</taxon>
        <taxon>Cytophagaceae</taxon>
        <taxon>Spirosoma</taxon>
    </lineage>
</organism>
<dbReference type="GO" id="GO:0005615">
    <property type="term" value="C:extracellular space"/>
    <property type="evidence" value="ECO:0007669"/>
    <property type="project" value="InterPro"/>
</dbReference>
<name>A0A0E4A137_9BACT</name>
<evidence type="ECO:0000256" key="2">
    <source>
        <dbReference type="ARBA" id="ARBA00022729"/>
    </source>
</evidence>
<dbReference type="Gene3D" id="1.50.10.20">
    <property type="match status" value="1"/>
</dbReference>
<dbReference type="InterPro" id="IPR002890">
    <property type="entry name" value="MG2"/>
</dbReference>
<dbReference type="GO" id="GO:0004866">
    <property type="term" value="F:endopeptidase inhibitor activity"/>
    <property type="evidence" value="ECO:0007669"/>
    <property type="project" value="InterPro"/>
</dbReference>
<dbReference type="InterPro" id="IPR047565">
    <property type="entry name" value="Alpha-macroglob_thiol-ester_cl"/>
</dbReference>
<dbReference type="InterPro" id="IPR008930">
    <property type="entry name" value="Terpenoid_cyclase/PrenylTrfase"/>
</dbReference>
<dbReference type="SUPFAM" id="SSF48239">
    <property type="entry name" value="Terpenoid cyclases/Protein prenyltransferases"/>
    <property type="match status" value="1"/>
</dbReference>
<evidence type="ECO:0000313" key="5">
    <source>
        <dbReference type="EMBL" id="AKD58850.1"/>
    </source>
</evidence>
<dbReference type="Pfam" id="PF17972">
    <property type="entry name" value="bMG5"/>
    <property type="match status" value="1"/>
</dbReference>
<dbReference type="HOGENOM" id="CLU_000965_1_0_10"/>
<dbReference type="KEGG" id="srd:SD10_28390"/>
<dbReference type="Pfam" id="PF07678">
    <property type="entry name" value="TED_complement"/>
    <property type="match status" value="1"/>
</dbReference>
<dbReference type="PANTHER" id="PTHR40094:SF1">
    <property type="entry name" value="UBIQUITIN DOMAIN-CONTAINING PROTEIN"/>
    <property type="match status" value="1"/>
</dbReference>
<dbReference type="InterPro" id="IPR041203">
    <property type="entry name" value="Bact_A2M_MG5"/>
</dbReference>
<dbReference type="Pfam" id="PF11974">
    <property type="entry name" value="bMG3"/>
    <property type="match status" value="1"/>
</dbReference>
<dbReference type="EMBL" id="CP010429">
    <property type="protein sequence ID" value="AKD58850.1"/>
    <property type="molecule type" value="Genomic_DNA"/>
</dbReference>
<proteinExistence type="inferred from homology"/>
<dbReference type="CDD" id="cd02891">
    <property type="entry name" value="A2M_like"/>
    <property type="match status" value="1"/>
</dbReference>
<feature type="domain" description="Alpha-2-macroglobulin" evidence="4">
    <location>
        <begin position="1167"/>
        <end position="1256"/>
    </location>
</feature>
<dbReference type="InterPro" id="IPR021868">
    <property type="entry name" value="Alpha_2_Macroglob_MG3"/>
</dbReference>
<dbReference type="SMART" id="SM01360">
    <property type="entry name" value="A2M"/>
    <property type="match status" value="1"/>
</dbReference>
<dbReference type="InterPro" id="IPR011626">
    <property type="entry name" value="Alpha-macroglobulin_TED"/>
</dbReference>
<sequence length="1866" mass="203293">MSTLSILFFHCSHLPFNDISVVGRNFDDEVQQTQNLIFTFNKNVGPTSQFGEWDSTQYVRFIPAVRGKFKWTAPNELVFSPALAFEAATDYRAELTDDLLKHSDKKDLKISGDAIAFHTPYLQLTGVENWWSRARETGQPVAKTRLNFNYPVSAANVVEKVAVSSDEKPLTVVSAPNDAQHSIALTLTNAPALKNEQPLAIKLGKGIKVPNTAFVSKEVIEETSTLPSRFKIEIADVQTSFDNNTGVVKVITTQELQAGDLSQYYTIQPQVETTAELTENGFIIRGNFTETDTYVLTLTDQIRGVLGTKLEEPTTRDLFFGKMPASIQFANKKALYLSSKGARNIGLAIVNVPKVQVKIAKVYENNILNYLRANRYEEYQEKANGEWGPSGSFNYSDDEAGDLSDVLVNKTIETTDLPKVRGVSALNLALPDQNNTFREGPLREHPLRGVYLVSVSSKDEAYLQASQLVSVSDIGLVARHTNDEVLVWANSIRTGEPLQSVEITLISSNNQSVYTLKTDGTGFVKFEKVSEKAPGFKIALLTASITSTAAGRLSDQDDFNFLFLPDTRVETSRFEVDGKRDNESGFDAFVYGDRNIYRPGETIHVNTIIRSQSWQSVGEVPVLVRLLAPNGREVRVFRKTTNAQGAVVTDVLLDPAAVTGTYTLEVLNANNVLLTSEPISVEEFIPDRIKVDVATDRQTDPTIPAIYKAGQTVTLSLTAMNLFGPPASDRNYEVELQLKRKAFVPKGFGDYDFSIANGQSPTGDEAKTDVFPKELRQGRTNANGQASEKFPISGLYQDIGLLEGKLFVTVFDENGRPVNRLRRLDVLTQDTFFGTRIPTSYVATNSPLAADLVALDPAGQVRSSASALVEVVRYEYQTVIEKEGDGNQSRIKYTTKRREKSVYANTLLFKAGKAAFRYVPTVSGEYEIRVRRPGAAATAYATTHFYAYGFGSTSASSFDVSQEGQVLMTLDKPIYQTGDKANVLFKAPFDGKLLVTVERNRVLEQHWLTTTNKSAEWSFSVGADHLPNVYVTATLIRAIDGTNLPLTVAHGFAPVSVQDPDTKLPVTLTAVGQSRSKTKQIVRIKTVADAQVTVAVVDEGILQLKNFKTPDPHGFFYQKRALEVDSHDLYALLYPELSLKSTSSVGGDGYDLERRVNPLSNGRVRLVALWSGILKTGSDGQAEFSVDIPQFSGDLRVMAVAYKDNAFGSANTNMKVADPIVISTGVPRFLTPGDNLELPVNLSNTTKQPATVTARLSLTGPLATDSVSTQKLTIQPGRESRALFRISAKQAIGAGAITITVNGLNETFTEKTEVTVRPAASLQKTTLSGAVAAGSTQALQLASGFLPGTAQASITLSRSPVAQYVRELSYLLGYPHGCLEQTISKAFPQLYFADLSKQVSANTYFVRAGESDLNPASNVRQAIQKVEGLQIQNGGFSMWPGMIVDGSTTGSTVDPWATAYTVHFLAEAQEAGYEVRSSVLSSAIDYLTTLTNSPATENAVTVDEGQTGTRIVKQVASRTSIYALYALAVAGKPNRSAMNYYKDAALRQSSGALTTDSRYLLASAFFRVGDTRSYVALLPRRFSDNTTGRQTGGSYASPLRNLALVLDALVDTDRDNIQIPTLARQLATALKQSTYLNTQEAAFSFLALGKLARQTANSTATATLTAAGKPLGTLSNTLVNIKRVPTNVPLSLSAKGSGNVYYFAQSEGVPASGKISAEDNGLQVRRQYLSRDGKPMNAIRQNDLVVVKITLVSTNGLNVDNVVVTDLLPAGLEVENPRLTGSLGRDAGDMAWISKSTTGPLARPAHFDLRDDRINFYTTATGTQRTFYYLARAVSKGRFVVGPVSADAMYNAEYRSYNGAGTLLIR</sequence>
<dbReference type="Proteomes" id="UP000033054">
    <property type="component" value="Chromosome"/>
</dbReference>
<dbReference type="Pfam" id="PF17973">
    <property type="entry name" value="bMG10"/>
    <property type="match status" value="1"/>
</dbReference>
<evidence type="ECO:0000313" key="6">
    <source>
        <dbReference type="Proteomes" id="UP000033054"/>
    </source>
</evidence>
<dbReference type="InterPro" id="IPR051802">
    <property type="entry name" value="YfhM-like"/>
</dbReference>
<accession>A0A0E4A137</accession>
<dbReference type="PATRIC" id="fig|1379870.5.peg.6124"/>
<dbReference type="Pfam" id="PF01835">
    <property type="entry name" value="MG2"/>
    <property type="match status" value="1"/>
</dbReference>
<reference evidence="5 6" key="1">
    <citation type="journal article" date="2014" name="Curr. Microbiol.">
        <title>Spirosoma radiotolerans sp. nov., a gamma-radiation-resistant bacterium isolated from gamma ray-irradiated soil.</title>
        <authorList>
            <person name="Lee J.J."/>
            <person name="Srinivasan S."/>
            <person name="Lim S."/>
            <person name="Joe M."/>
            <person name="Im S."/>
            <person name="Bae S.I."/>
            <person name="Park K.R."/>
            <person name="Han J.H."/>
            <person name="Park S.H."/>
            <person name="Joo B.M."/>
            <person name="Park S.J."/>
            <person name="Kim M.K."/>
        </authorList>
    </citation>
    <scope>NUCLEOTIDE SEQUENCE [LARGE SCALE GENOMIC DNA]</scope>
    <source>
        <strain evidence="5 6">DG5A</strain>
    </source>
</reference>
<dbReference type="SMART" id="SM01359">
    <property type="entry name" value="A2M_N_2"/>
    <property type="match status" value="1"/>
</dbReference>
<dbReference type="Pfam" id="PF17962">
    <property type="entry name" value="bMG6"/>
    <property type="match status" value="1"/>
</dbReference>
<evidence type="ECO:0000256" key="1">
    <source>
        <dbReference type="ARBA" id="ARBA00010556"/>
    </source>
</evidence>
<dbReference type="PANTHER" id="PTHR40094">
    <property type="entry name" value="ALPHA-2-MACROGLOBULIN HOMOLOG"/>
    <property type="match status" value="1"/>
</dbReference>
<evidence type="ECO:0000259" key="4">
    <source>
        <dbReference type="SMART" id="SM01360"/>
    </source>
</evidence>
<dbReference type="Pfam" id="PF07703">
    <property type="entry name" value="A2M_BRD"/>
    <property type="match status" value="1"/>
</dbReference>
<dbReference type="SMART" id="SM01419">
    <property type="entry name" value="Thiol-ester_cl"/>
    <property type="match status" value="1"/>
</dbReference>
<gene>
    <name evidence="5" type="ORF">SD10_28390</name>
</gene>